<accession>A0A8T2UH25</accession>
<dbReference type="Pfam" id="PF09762">
    <property type="entry name" value="CCDC93_CC"/>
    <property type="match status" value="1"/>
</dbReference>
<dbReference type="PANTHER" id="PTHR16441:SF0">
    <property type="entry name" value="COILED-COIL DOMAIN-CONTAINING PROTEIN 93"/>
    <property type="match status" value="1"/>
</dbReference>
<dbReference type="PANTHER" id="PTHR16441">
    <property type="entry name" value="FIDIPIDINE"/>
    <property type="match status" value="1"/>
</dbReference>
<keyword evidence="4" id="KW-1185">Reference proteome</keyword>
<dbReference type="AlphaFoldDB" id="A0A8T2UH25"/>
<keyword evidence="1" id="KW-0175">Coiled coil</keyword>
<organism evidence="3 4">
    <name type="scientific">Ceratopteris richardii</name>
    <name type="common">Triangle waterfern</name>
    <dbReference type="NCBI Taxonomy" id="49495"/>
    <lineage>
        <taxon>Eukaryota</taxon>
        <taxon>Viridiplantae</taxon>
        <taxon>Streptophyta</taxon>
        <taxon>Embryophyta</taxon>
        <taxon>Tracheophyta</taxon>
        <taxon>Polypodiopsida</taxon>
        <taxon>Polypodiidae</taxon>
        <taxon>Polypodiales</taxon>
        <taxon>Pteridineae</taxon>
        <taxon>Pteridaceae</taxon>
        <taxon>Parkerioideae</taxon>
        <taxon>Ceratopteris</taxon>
    </lineage>
</organism>
<dbReference type="InterPro" id="IPR039116">
    <property type="entry name" value="CCDC93"/>
</dbReference>
<dbReference type="InterPro" id="IPR019159">
    <property type="entry name" value="CCDC93_CC"/>
</dbReference>
<name>A0A8T2UH25_CERRI</name>
<feature type="domain" description="CCDC93 coiled-coil" evidence="2">
    <location>
        <begin position="2"/>
        <end position="62"/>
    </location>
</feature>
<evidence type="ECO:0000256" key="1">
    <source>
        <dbReference type="SAM" id="Coils"/>
    </source>
</evidence>
<dbReference type="Proteomes" id="UP000825935">
    <property type="component" value="Chromosome 8"/>
</dbReference>
<reference evidence="3" key="1">
    <citation type="submission" date="2021-08" db="EMBL/GenBank/DDBJ databases">
        <title>WGS assembly of Ceratopteris richardii.</title>
        <authorList>
            <person name="Marchant D.B."/>
            <person name="Chen G."/>
            <person name="Jenkins J."/>
            <person name="Shu S."/>
            <person name="Leebens-Mack J."/>
            <person name="Grimwood J."/>
            <person name="Schmutz J."/>
            <person name="Soltis P."/>
            <person name="Soltis D."/>
            <person name="Chen Z.-H."/>
        </authorList>
    </citation>
    <scope>NUCLEOTIDE SEQUENCE</scope>
    <source>
        <strain evidence="3">Whitten #5841</strain>
        <tissue evidence="3">Leaf</tissue>
    </source>
</reference>
<dbReference type="GO" id="GO:0006893">
    <property type="term" value="P:Golgi to plasma membrane transport"/>
    <property type="evidence" value="ECO:0007669"/>
    <property type="project" value="TreeGrafter"/>
</dbReference>
<evidence type="ECO:0000313" key="3">
    <source>
        <dbReference type="EMBL" id="KAH7431729.1"/>
    </source>
</evidence>
<sequence length="68" mass="7907">MSGIAKGVNQKVEKVEARLFAERSVLSALQKKRSQLVAERRRYENLMQLFQEECVKNEVLRSSMHRTA</sequence>
<dbReference type="OrthoDB" id="16092at2759"/>
<comment type="caution">
    <text evidence="3">The sequence shown here is derived from an EMBL/GenBank/DDBJ whole genome shotgun (WGS) entry which is preliminary data.</text>
</comment>
<gene>
    <name evidence="3" type="ORF">KP509_08G063300</name>
</gene>
<protein>
    <recommendedName>
        <fullName evidence="2">CCDC93 coiled-coil domain-containing protein</fullName>
    </recommendedName>
</protein>
<feature type="coiled-coil region" evidence="1">
    <location>
        <begin position="26"/>
        <end position="53"/>
    </location>
</feature>
<dbReference type="EMBL" id="CM035413">
    <property type="protein sequence ID" value="KAH7431729.1"/>
    <property type="molecule type" value="Genomic_DNA"/>
</dbReference>
<proteinExistence type="predicted"/>
<evidence type="ECO:0000259" key="2">
    <source>
        <dbReference type="Pfam" id="PF09762"/>
    </source>
</evidence>
<evidence type="ECO:0000313" key="4">
    <source>
        <dbReference type="Proteomes" id="UP000825935"/>
    </source>
</evidence>